<comment type="caution">
    <text evidence="1">The sequence shown here is derived from an EMBL/GenBank/DDBJ whole genome shotgun (WGS) entry which is preliminary data.</text>
</comment>
<reference evidence="1" key="1">
    <citation type="submission" date="2021-02" db="EMBL/GenBank/DDBJ databases">
        <authorList>
            <person name="Dougan E. K."/>
            <person name="Rhodes N."/>
            <person name="Thang M."/>
            <person name="Chan C."/>
        </authorList>
    </citation>
    <scope>NUCLEOTIDE SEQUENCE</scope>
</reference>
<protein>
    <submittedName>
        <fullName evidence="1">Uncharacterized protein</fullName>
    </submittedName>
</protein>
<gene>
    <name evidence="1" type="ORF">SPIL2461_LOCUS13661</name>
</gene>
<dbReference type="EMBL" id="CAJNIZ010030159">
    <property type="protein sequence ID" value="CAE7521734.1"/>
    <property type="molecule type" value="Genomic_DNA"/>
</dbReference>
<evidence type="ECO:0000313" key="1">
    <source>
        <dbReference type="EMBL" id="CAE7521734.1"/>
    </source>
</evidence>
<sequence>MVTMEDRAAHRRLLTNLLDQCGRHLNIDMFSGPFNAYQSSVPYELKTGMPPDERLKHFSLRLWQFGVSEVSHVKGAPPLHGVRDCLQRFLAETGCETSRFPLEILFEWPNQWQQSPAARPRDPVEDFSLAVSIGSSVTLACHLLCWAAAKLDWLGSEDFLPFDLRFQRVLEVRMQAGTRKLRHDLLTEIMQRHNKATAGKSRLTPDEILAIYLQFGWYDQAPEAVRRQLKIIWGTESCQHTAVTLHCVCMPFFNPLKPQTGPFKVNPLWHEIVKHSWAKVEEMFIRLETKWNSKIQEYLDRSCSPPVHQPSLCGPFRDSGREQEVYLMSCTLGLLDGKLLAEVTAMRPDLKAADLICQSLQSCGPDLPLDLDIDEEEDERVRLLTSLARSLKKEQDAMRAHRVAHQRYTAQTIASEREWQKGV</sequence>
<evidence type="ECO:0000313" key="2">
    <source>
        <dbReference type="Proteomes" id="UP000649617"/>
    </source>
</evidence>
<keyword evidence="2" id="KW-1185">Reference proteome</keyword>
<accession>A0A812T6K9</accession>
<feature type="non-terminal residue" evidence="1">
    <location>
        <position position="423"/>
    </location>
</feature>
<dbReference type="Proteomes" id="UP000649617">
    <property type="component" value="Unassembled WGS sequence"/>
</dbReference>
<organism evidence="1 2">
    <name type="scientific">Symbiodinium pilosum</name>
    <name type="common">Dinoflagellate</name>
    <dbReference type="NCBI Taxonomy" id="2952"/>
    <lineage>
        <taxon>Eukaryota</taxon>
        <taxon>Sar</taxon>
        <taxon>Alveolata</taxon>
        <taxon>Dinophyceae</taxon>
        <taxon>Suessiales</taxon>
        <taxon>Symbiodiniaceae</taxon>
        <taxon>Symbiodinium</taxon>
    </lineage>
</organism>
<name>A0A812T6K9_SYMPI</name>
<dbReference type="AlphaFoldDB" id="A0A812T6K9"/>
<dbReference type="OrthoDB" id="437587at2759"/>
<proteinExistence type="predicted"/>